<keyword evidence="3" id="KW-1185">Reference proteome</keyword>
<accession>A0A4P9XMB6</accession>
<organism evidence="2 3">
    <name type="scientific">Thamnocephalis sphaerospora</name>
    <dbReference type="NCBI Taxonomy" id="78915"/>
    <lineage>
        <taxon>Eukaryota</taxon>
        <taxon>Fungi</taxon>
        <taxon>Fungi incertae sedis</taxon>
        <taxon>Zoopagomycota</taxon>
        <taxon>Zoopagomycotina</taxon>
        <taxon>Zoopagomycetes</taxon>
        <taxon>Zoopagales</taxon>
        <taxon>Sigmoideomycetaceae</taxon>
        <taxon>Thamnocephalis</taxon>
    </lineage>
</organism>
<sequence length="189" mass="20720">MTFTMRLVSPLGITAAVTLAALALVGSSANAAVAPPSSPRPAAPEPLSSEAIILPREYTDFRQFSKLFTLQPHFAVFQPEGARLRYENDEKGRTSIIKAVDNKNGVVSEISAKDITSDSANIIPYYNADTGMANEYKIFTPRGGLHVNPRNYMHMEFNWPYVRSELPSNLQPWDGKKIQLVPAPGATNV</sequence>
<name>A0A4P9XMB6_9FUNG</name>
<reference evidence="3" key="1">
    <citation type="journal article" date="2018" name="Nat. Microbiol.">
        <title>Leveraging single-cell genomics to expand the fungal tree of life.</title>
        <authorList>
            <person name="Ahrendt S.R."/>
            <person name="Quandt C.A."/>
            <person name="Ciobanu D."/>
            <person name="Clum A."/>
            <person name="Salamov A."/>
            <person name="Andreopoulos B."/>
            <person name="Cheng J.F."/>
            <person name="Woyke T."/>
            <person name="Pelin A."/>
            <person name="Henrissat B."/>
            <person name="Reynolds N.K."/>
            <person name="Benny G.L."/>
            <person name="Smith M.E."/>
            <person name="James T.Y."/>
            <person name="Grigoriev I.V."/>
        </authorList>
    </citation>
    <scope>NUCLEOTIDE SEQUENCE [LARGE SCALE GENOMIC DNA]</scope>
    <source>
        <strain evidence="3">RSA 1356</strain>
    </source>
</reference>
<keyword evidence="1" id="KW-0732">Signal</keyword>
<evidence type="ECO:0000313" key="3">
    <source>
        <dbReference type="Proteomes" id="UP000271241"/>
    </source>
</evidence>
<evidence type="ECO:0000256" key="1">
    <source>
        <dbReference type="SAM" id="SignalP"/>
    </source>
</evidence>
<gene>
    <name evidence="2" type="ORF">THASP1DRAFT_31202</name>
</gene>
<proteinExistence type="predicted"/>
<feature type="chain" id="PRO_5020816393" evidence="1">
    <location>
        <begin position="32"/>
        <end position="189"/>
    </location>
</feature>
<feature type="signal peptide" evidence="1">
    <location>
        <begin position="1"/>
        <end position="31"/>
    </location>
</feature>
<dbReference type="EMBL" id="KZ992783">
    <property type="protein sequence ID" value="RKP06992.1"/>
    <property type="molecule type" value="Genomic_DNA"/>
</dbReference>
<protein>
    <submittedName>
        <fullName evidence="2">Uncharacterized protein</fullName>
    </submittedName>
</protein>
<dbReference type="AlphaFoldDB" id="A0A4P9XMB6"/>
<evidence type="ECO:0000313" key="2">
    <source>
        <dbReference type="EMBL" id="RKP06992.1"/>
    </source>
</evidence>
<dbReference type="Proteomes" id="UP000271241">
    <property type="component" value="Unassembled WGS sequence"/>
</dbReference>